<keyword evidence="3" id="KW-0472">Membrane</keyword>
<dbReference type="GO" id="GO:0016020">
    <property type="term" value="C:membrane"/>
    <property type="evidence" value="ECO:0007669"/>
    <property type="project" value="InterPro"/>
</dbReference>
<gene>
    <name evidence="5" type="ORF">CSUI_011090</name>
</gene>
<dbReference type="Gene3D" id="1.20.1560.10">
    <property type="entry name" value="ABC transporter type 1, transmembrane domain"/>
    <property type="match status" value="1"/>
</dbReference>
<protein>
    <submittedName>
        <fullName evidence="5">Abc transporter family protein</fullName>
    </submittedName>
</protein>
<proteinExistence type="predicted"/>
<dbReference type="OrthoDB" id="6500128at2759"/>
<dbReference type="VEuPathDB" id="ToxoDB:CSUI_011090"/>
<evidence type="ECO:0000313" key="6">
    <source>
        <dbReference type="Proteomes" id="UP000221165"/>
    </source>
</evidence>
<dbReference type="PROSITE" id="PS50929">
    <property type="entry name" value="ABC_TM1F"/>
    <property type="match status" value="1"/>
</dbReference>
<keyword evidence="2" id="KW-1133">Transmembrane helix</keyword>
<dbReference type="Proteomes" id="UP000221165">
    <property type="component" value="Unassembled WGS sequence"/>
</dbReference>
<evidence type="ECO:0000256" key="3">
    <source>
        <dbReference type="ARBA" id="ARBA00023136"/>
    </source>
</evidence>
<dbReference type="InterPro" id="IPR011527">
    <property type="entry name" value="ABC1_TM_dom"/>
</dbReference>
<comment type="caution">
    <text evidence="5">The sequence shown here is derived from an EMBL/GenBank/DDBJ whole genome shotgun (WGS) entry which is preliminary data.</text>
</comment>
<evidence type="ECO:0000256" key="2">
    <source>
        <dbReference type="ARBA" id="ARBA00022989"/>
    </source>
</evidence>
<evidence type="ECO:0000259" key="4">
    <source>
        <dbReference type="PROSITE" id="PS50929"/>
    </source>
</evidence>
<accession>A0A2C6KCT2</accession>
<dbReference type="Pfam" id="PF00664">
    <property type="entry name" value="ABC_membrane"/>
    <property type="match status" value="1"/>
</dbReference>
<evidence type="ECO:0000313" key="5">
    <source>
        <dbReference type="EMBL" id="PHJ15099.1"/>
    </source>
</evidence>
<dbReference type="AlphaFoldDB" id="A0A2C6KCT2"/>
<sequence length="89" mass="9904">GLLIDSLANAEGVRLFTAEEEELRRFQKIQRLHAQQSVRVTETLAFLNFGQQFIFHLGMLASLVYTANQVALGLLPVGHLVLVSSLLLQ</sequence>
<feature type="non-terminal residue" evidence="5">
    <location>
        <position position="1"/>
    </location>
</feature>
<keyword evidence="6" id="KW-1185">Reference proteome</keyword>
<dbReference type="SUPFAM" id="SSF90123">
    <property type="entry name" value="ABC transporter transmembrane region"/>
    <property type="match status" value="1"/>
</dbReference>
<reference evidence="5 6" key="1">
    <citation type="journal article" date="2017" name="Int. J. Parasitol.">
        <title>The genome of the protozoan parasite Cystoisospora suis and a reverse vaccinology approach to identify vaccine candidates.</title>
        <authorList>
            <person name="Palmieri N."/>
            <person name="Shrestha A."/>
            <person name="Ruttkowski B."/>
            <person name="Beck T."/>
            <person name="Vogl C."/>
            <person name="Tomley F."/>
            <person name="Blake D.P."/>
            <person name="Joachim A."/>
        </authorList>
    </citation>
    <scope>NUCLEOTIDE SEQUENCE [LARGE SCALE GENOMIC DNA]</scope>
    <source>
        <strain evidence="5 6">Wien I</strain>
    </source>
</reference>
<evidence type="ECO:0000256" key="1">
    <source>
        <dbReference type="ARBA" id="ARBA00022692"/>
    </source>
</evidence>
<feature type="domain" description="ABC transmembrane type-1" evidence="4">
    <location>
        <begin position="1"/>
        <end position="89"/>
    </location>
</feature>
<dbReference type="GO" id="GO:0140359">
    <property type="term" value="F:ABC-type transporter activity"/>
    <property type="evidence" value="ECO:0007669"/>
    <property type="project" value="InterPro"/>
</dbReference>
<dbReference type="GO" id="GO:0005524">
    <property type="term" value="F:ATP binding"/>
    <property type="evidence" value="ECO:0007669"/>
    <property type="project" value="InterPro"/>
</dbReference>
<dbReference type="InterPro" id="IPR036640">
    <property type="entry name" value="ABC1_TM_sf"/>
</dbReference>
<keyword evidence="1" id="KW-0812">Transmembrane</keyword>
<dbReference type="EMBL" id="MIGC01009580">
    <property type="protein sequence ID" value="PHJ15099.1"/>
    <property type="molecule type" value="Genomic_DNA"/>
</dbReference>
<dbReference type="GeneID" id="94434402"/>
<name>A0A2C6KCT2_9APIC</name>
<dbReference type="RefSeq" id="XP_067916833.1">
    <property type="nucleotide sequence ID" value="XM_068071191.1"/>
</dbReference>
<feature type="non-terminal residue" evidence="5">
    <location>
        <position position="89"/>
    </location>
</feature>
<organism evidence="5 6">
    <name type="scientific">Cystoisospora suis</name>
    <dbReference type="NCBI Taxonomy" id="483139"/>
    <lineage>
        <taxon>Eukaryota</taxon>
        <taxon>Sar</taxon>
        <taxon>Alveolata</taxon>
        <taxon>Apicomplexa</taxon>
        <taxon>Conoidasida</taxon>
        <taxon>Coccidia</taxon>
        <taxon>Eucoccidiorida</taxon>
        <taxon>Eimeriorina</taxon>
        <taxon>Sarcocystidae</taxon>
        <taxon>Cystoisospora</taxon>
    </lineage>
</organism>